<reference evidence="2 3" key="1">
    <citation type="submission" date="2019-04" db="EMBL/GenBank/DDBJ databases">
        <title>Streptomyces lasaliensis sp. nov., an Actinomycete isolated from soil which produces the polyether antibiotic lasalocid.</title>
        <authorList>
            <person name="Erwin G."/>
            <person name="Haber C."/>
        </authorList>
    </citation>
    <scope>NUCLEOTIDE SEQUENCE [LARGE SCALE GENOMIC DNA]</scope>
    <source>
        <strain evidence="2 3">X-537</strain>
    </source>
</reference>
<dbReference type="OrthoDB" id="3431870at2"/>
<comment type="caution">
    <text evidence="2">The sequence shown here is derived from an EMBL/GenBank/DDBJ whole genome shotgun (WGS) entry which is preliminary data.</text>
</comment>
<proteinExistence type="predicted"/>
<evidence type="ECO:0000256" key="1">
    <source>
        <dbReference type="SAM" id="MobiDB-lite"/>
    </source>
</evidence>
<feature type="compositionally biased region" description="Basic and acidic residues" evidence="1">
    <location>
        <begin position="7"/>
        <end position="16"/>
    </location>
</feature>
<dbReference type="Proteomes" id="UP000305929">
    <property type="component" value="Unassembled WGS sequence"/>
</dbReference>
<evidence type="ECO:0000313" key="3">
    <source>
        <dbReference type="Proteomes" id="UP000305929"/>
    </source>
</evidence>
<keyword evidence="3" id="KW-1185">Reference proteome</keyword>
<protein>
    <submittedName>
        <fullName evidence="2">Uncharacterized protein</fullName>
    </submittedName>
</protein>
<dbReference type="EMBL" id="SZNQ01000001">
    <property type="protein sequence ID" value="TKT05349.1"/>
    <property type="molecule type" value="Genomic_DNA"/>
</dbReference>
<accession>A0A4U5WSR3</accession>
<evidence type="ECO:0000313" key="2">
    <source>
        <dbReference type="EMBL" id="TKT05349.1"/>
    </source>
</evidence>
<organism evidence="2 3">
    <name type="scientific">Streptomyces lasalocidi</name>
    <name type="common">Streptomyces lasaliensis</name>
    <dbReference type="NCBI Taxonomy" id="324833"/>
    <lineage>
        <taxon>Bacteria</taxon>
        <taxon>Bacillati</taxon>
        <taxon>Actinomycetota</taxon>
        <taxon>Actinomycetes</taxon>
        <taxon>Kitasatosporales</taxon>
        <taxon>Streptomycetaceae</taxon>
        <taxon>Streptomyces</taxon>
    </lineage>
</organism>
<gene>
    <name evidence="2" type="ORF">E4U91_33330</name>
</gene>
<sequence length="77" mass="8684">MAFESTVHADRLRFEEEPSTDVRFPGTGERDSTSHSERSRLPRPVEPGRDYDDVTVAYRLATRVVGTPGGRPRPARE</sequence>
<dbReference type="AlphaFoldDB" id="A0A4U5WSR3"/>
<feature type="region of interest" description="Disordered" evidence="1">
    <location>
        <begin position="1"/>
        <end position="53"/>
    </location>
</feature>
<feature type="compositionally biased region" description="Basic and acidic residues" evidence="1">
    <location>
        <begin position="28"/>
        <end position="40"/>
    </location>
</feature>
<name>A0A4U5WSR3_STRLS</name>